<dbReference type="EMBL" id="BMIK01000005">
    <property type="protein sequence ID" value="GGC28517.1"/>
    <property type="molecule type" value="Genomic_DNA"/>
</dbReference>
<proteinExistence type="predicted"/>
<dbReference type="Gene3D" id="3.40.1360.10">
    <property type="match status" value="1"/>
</dbReference>
<dbReference type="RefSeq" id="WP_188750294.1">
    <property type="nucleotide sequence ID" value="NZ_BMIK01000005.1"/>
</dbReference>
<dbReference type="Proteomes" id="UP000597338">
    <property type="component" value="Unassembled WGS sequence"/>
</dbReference>
<comment type="caution">
    <text evidence="1">The sequence shown here is derived from an EMBL/GenBank/DDBJ whole genome shotgun (WGS) entry which is preliminary data.</text>
</comment>
<protein>
    <submittedName>
        <fullName evidence="1">Transposase</fullName>
    </submittedName>
</protein>
<dbReference type="SUPFAM" id="SSF57783">
    <property type="entry name" value="Zinc beta-ribbon"/>
    <property type="match status" value="1"/>
</dbReference>
<sequence length="326" mass="37332">MTKWIDAEQIKDQVSLVDLLTRLGHAPAYRSGKELFYRSMLREEKSPSLCVNENLGVWFDHGGANSSGIKGGNVIDFGLSYWHPITFPEVLEKIRNAMALPIQEITDADFREKRPRQEATRIPNYRIIGVRELGNHPAISRYLQSRGIWEQAQGRMKEIHYVIAAGPKQGREFFSAGWQNETGAWELRNRIGDRDFKSCLGRKAITFVPGSEDCLSVFEGYMDYLSWLRDNPEAVDSVIVLNSVNLIDSAIDKAATYARINAYFDRDKAGETAFQILQQALPHVQDRSLTYAGYNDYNEMLMSRPPLRLPWEESNIFDKVLATYRR</sequence>
<gene>
    <name evidence="1" type="primary">traP</name>
    <name evidence="1" type="ORF">GCM10011386_20730</name>
</gene>
<dbReference type="InterPro" id="IPR036977">
    <property type="entry name" value="DNA_primase_Znf_CHC2"/>
</dbReference>
<dbReference type="Pfam" id="PF13155">
    <property type="entry name" value="Toprim_2"/>
    <property type="match status" value="1"/>
</dbReference>
<dbReference type="Gene3D" id="3.90.580.10">
    <property type="entry name" value="Zinc finger, CHC2-type domain"/>
    <property type="match status" value="1"/>
</dbReference>
<organism evidence="1 2">
    <name type="scientific">Parapedobacter defluvii</name>
    <dbReference type="NCBI Taxonomy" id="2045106"/>
    <lineage>
        <taxon>Bacteria</taxon>
        <taxon>Pseudomonadati</taxon>
        <taxon>Bacteroidota</taxon>
        <taxon>Sphingobacteriia</taxon>
        <taxon>Sphingobacteriales</taxon>
        <taxon>Sphingobacteriaceae</taxon>
        <taxon>Parapedobacter</taxon>
    </lineage>
</organism>
<evidence type="ECO:0000313" key="2">
    <source>
        <dbReference type="Proteomes" id="UP000597338"/>
    </source>
</evidence>
<name>A0ABQ1LSS8_9SPHI</name>
<evidence type="ECO:0000313" key="1">
    <source>
        <dbReference type="EMBL" id="GGC28517.1"/>
    </source>
</evidence>
<reference evidence="2" key="1">
    <citation type="journal article" date="2019" name="Int. J. Syst. Evol. Microbiol.">
        <title>The Global Catalogue of Microorganisms (GCM) 10K type strain sequencing project: providing services to taxonomists for standard genome sequencing and annotation.</title>
        <authorList>
            <consortium name="The Broad Institute Genomics Platform"/>
            <consortium name="The Broad Institute Genome Sequencing Center for Infectious Disease"/>
            <person name="Wu L."/>
            <person name="Ma J."/>
        </authorList>
    </citation>
    <scope>NUCLEOTIDE SEQUENCE [LARGE SCALE GENOMIC DNA]</scope>
    <source>
        <strain evidence="2">CGMCC 1.15342</strain>
    </source>
</reference>
<dbReference type="SUPFAM" id="SSF56731">
    <property type="entry name" value="DNA primase core"/>
    <property type="match status" value="1"/>
</dbReference>
<keyword evidence="2" id="KW-1185">Reference proteome</keyword>
<accession>A0ABQ1LSS8</accession>